<dbReference type="AlphaFoldDB" id="A0A2P2QB19"/>
<dbReference type="EMBL" id="GGEC01083714">
    <property type="protein sequence ID" value="MBX64198.1"/>
    <property type="molecule type" value="Transcribed_RNA"/>
</dbReference>
<accession>A0A2P2QB19</accession>
<evidence type="ECO:0000256" key="1">
    <source>
        <dbReference type="SAM" id="MobiDB-lite"/>
    </source>
</evidence>
<name>A0A2P2QB19_RHIMU</name>
<proteinExistence type="predicted"/>
<organism evidence="2">
    <name type="scientific">Rhizophora mucronata</name>
    <name type="common">Asiatic mangrove</name>
    <dbReference type="NCBI Taxonomy" id="61149"/>
    <lineage>
        <taxon>Eukaryota</taxon>
        <taxon>Viridiplantae</taxon>
        <taxon>Streptophyta</taxon>
        <taxon>Embryophyta</taxon>
        <taxon>Tracheophyta</taxon>
        <taxon>Spermatophyta</taxon>
        <taxon>Magnoliopsida</taxon>
        <taxon>eudicotyledons</taxon>
        <taxon>Gunneridae</taxon>
        <taxon>Pentapetalae</taxon>
        <taxon>rosids</taxon>
        <taxon>fabids</taxon>
        <taxon>Malpighiales</taxon>
        <taxon>Rhizophoraceae</taxon>
        <taxon>Rhizophora</taxon>
    </lineage>
</organism>
<protein>
    <submittedName>
        <fullName evidence="2">Uncharacterized protein</fullName>
    </submittedName>
</protein>
<reference evidence="2" key="1">
    <citation type="submission" date="2018-02" db="EMBL/GenBank/DDBJ databases">
        <title>Rhizophora mucronata_Transcriptome.</title>
        <authorList>
            <person name="Meera S.P."/>
            <person name="Sreeshan A."/>
            <person name="Augustine A."/>
        </authorList>
    </citation>
    <scope>NUCLEOTIDE SEQUENCE</scope>
    <source>
        <tissue evidence="2">Leaf</tissue>
    </source>
</reference>
<feature type="region of interest" description="Disordered" evidence="1">
    <location>
        <begin position="1"/>
        <end position="29"/>
    </location>
</feature>
<feature type="compositionally biased region" description="Basic and acidic residues" evidence="1">
    <location>
        <begin position="1"/>
        <end position="16"/>
    </location>
</feature>
<sequence length="29" mass="3324">MKIGDKRAETKMDGGQKKTQLTDTERTQK</sequence>
<evidence type="ECO:0000313" key="2">
    <source>
        <dbReference type="EMBL" id="MBX64198.1"/>
    </source>
</evidence>